<feature type="region of interest" description="Disordered" evidence="1">
    <location>
        <begin position="26"/>
        <end position="93"/>
    </location>
</feature>
<name>A0ABQ9ACQ9_9ROSI</name>
<proteinExistence type="predicted"/>
<evidence type="ECO:0000256" key="1">
    <source>
        <dbReference type="SAM" id="MobiDB-lite"/>
    </source>
</evidence>
<dbReference type="Proteomes" id="UP001141253">
    <property type="component" value="Chromosome 11"/>
</dbReference>
<organism evidence="2 3">
    <name type="scientific">Salix suchowensis</name>
    <dbReference type="NCBI Taxonomy" id="1278906"/>
    <lineage>
        <taxon>Eukaryota</taxon>
        <taxon>Viridiplantae</taxon>
        <taxon>Streptophyta</taxon>
        <taxon>Embryophyta</taxon>
        <taxon>Tracheophyta</taxon>
        <taxon>Spermatophyta</taxon>
        <taxon>Magnoliopsida</taxon>
        <taxon>eudicotyledons</taxon>
        <taxon>Gunneridae</taxon>
        <taxon>Pentapetalae</taxon>
        <taxon>rosids</taxon>
        <taxon>fabids</taxon>
        <taxon>Malpighiales</taxon>
        <taxon>Salicaceae</taxon>
        <taxon>Saliceae</taxon>
        <taxon>Salix</taxon>
    </lineage>
</organism>
<gene>
    <name evidence="2" type="ORF">OIU77_008962</name>
</gene>
<protein>
    <submittedName>
        <fullName evidence="2">Uncharacterized protein</fullName>
    </submittedName>
</protein>
<comment type="caution">
    <text evidence="2">The sequence shown here is derived from an EMBL/GenBank/DDBJ whole genome shotgun (WGS) entry which is preliminary data.</text>
</comment>
<accession>A0ABQ9ACQ9</accession>
<sequence>MQETTSSASLEDSALNLAEARAAFQGGLRKGNDRERFVPNKNNSDGLESRRRESLTNSSDSPRSTREYFAAPKAFSRSRQASDDEESARIASSSAPLSVLLIPSLKEDVADDSEGSAVHAVASSLVNMERIKPGSCDILVRTQKESSLKDLQELAARLLSKGKTASEETQNANTEVDNRKKQPAKEVNSSSNLSPLARFLLSRWQGQSS</sequence>
<evidence type="ECO:0000313" key="3">
    <source>
        <dbReference type="Proteomes" id="UP001141253"/>
    </source>
</evidence>
<keyword evidence="3" id="KW-1185">Reference proteome</keyword>
<reference evidence="2" key="2">
    <citation type="journal article" date="2023" name="Int. J. Mol. Sci.">
        <title>De Novo Assembly and Annotation of 11 Diverse Shrub Willow (Salix) Genomes Reveals Novel Gene Organization in Sex-Linked Regions.</title>
        <authorList>
            <person name="Hyden B."/>
            <person name="Feng K."/>
            <person name="Yates T.B."/>
            <person name="Jawdy S."/>
            <person name="Cereghino C."/>
            <person name="Smart L.B."/>
            <person name="Muchero W."/>
        </authorList>
    </citation>
    <scope>NUCLEOTIDE SEQUENCE</scope>
    <source>
        <tissue evidence="2">Shoot tip</tissue>
    </source>
</reference>
<reference evidence="2" key="1">
    <citation type="submission" date="2022-10" db="EMBL/GenBank/DDBJ databases">
        <authorList>
            <person name="Hyden B.L."/>
            <person name="Feng K."/>
            <person name="Yates T."/>
            <person name="Jawdy S."/>
            <person name="Smart L.B."/>
            <person name="Muchero W."/>
        </authorList>
    </citation>
    <scope>NUCLEOTIDE SEQUENCE</scope>
    <source>
        <tissue evidence="2">Shoot tip</tissue>
    </source>
</reference>
<feature type="region of interest" description="Disordered" evidence="1">
    <location>
        <begin position="159"/>
        <end position="191"/>
    </location>
</feature>
<dbReference type="EMBL" id="JAPFFI010000021">
    <property type="protein sequence ID" value="KAJ6333011.1"/>
    <property type="molecule type" value="Genomic_DNA"/>
</dbReference>
<evidence type="ECO:0000313" key="2">
    <source>
        <dbReference type="EMBL" id="KAJ6333011.1"/>
    </source>
</evidence>